<evidence type="ECO:0000313" key="2">
    <source>
        <dbReference type="Proteomes" id="UP001055247"/>
    </source>
</evidence>
<evidence type="ECO:0000313" key="1">
    <source>
        <dbReference type="EMBL" id="GJD87760.1"/>
    </source>
</evidence>
<organism evidence="1 2">
    <name type="scientific">Methylobacterium hispanicum</name>
    <dbReference type="NCBI Taxonomy" id="270350"/>
    <lineage>
        <taxon>Bacteria</taxon>
        <taxon>Pseudomonadati</taxon>
        <taxon>Pseudomonadota</taxon>
        <taxon>Alphaproteobacteria</taxon>
        <taxon>Hyphomicrobiales</taxon>
        <taxon>Methylobacteriaceae</taxon>
        <taxon>Methylobacterium</taxon>
    </lineage>
</organism>
<reference evidence="1" key="1">
    <citation type="journal article" date="2016" name="Front. Microbiol.">
        <title>Genome Sequence of the Piezophilic, Mesophilic Sulfate-Reducing Bacterium Desulfovibrio indicus J2T.</title>
        <authorList>
            <person name="Cao J."/>
            <person name="Maignien L."/>
            <person name="Shao Z."/>
            <person name="Alain K."/>
            <person name="Jebbar M."/>
        </authorList>
    </citation>
    <scope>NUCLEOTIDE SEQUENCE</scope>
    <source>
        <strain evidence="1">DSM 16372</strain>
    </source>
</reference>
<proteinExistence type="predicted"/>
<gene>
    <name evidence="1" type="ORF">BHAOGJBA_1265</name>
</gene>
<dbReference type="EMBL" id="BPQO01000004">
    <property type="protein sequence ID" value="GJD87760.1"/>
    <property type="molecule type" value="Genomic_DNA"/>
</dbReference>
<accession>A0AAV4ZIA8</accession>
<reference evidence="1" key="2">
    <citation type="submission" date="2021-08" db="EMBL/GenBank/DDBJ databases">
        <authorList>
            <person name="Tani A."/>
            <person name="Ola A."/>
            <person name="Ogura Y."/>
            <person name="Katsura K."/>
            <person name="Hayashi T."/>
        </authorList>
    </citation>
    <scope>NUCLEOTIDE SEQUENCE</scope>
    <source>
        <strain evidence="1">DSM 16372</strain>
    </source>
</reference>
<keyword evidence="2" id="KW-1185">Reference proteome</keyword>
<sequence>MASRRGTRSARISVGGTSEIAGALLAASLQGEGVGVVSPAEGASFRWSKAIGDPVVVDALAAVREICGVEPDLVVLDVRAVAAAEWTCDRIDAMLGAAGTADLGAVEALSSNFAAGVVPEVHRPLAAMGAATSVAWVVPYSPFSGGWDATRDLVGVPRRVWPVAQLRAEDARRFVAARQIGLAIAPTLLPESSNLPEDDGPTAAWRTHLAEVLADLVGCAVLRHLGSDEAADLIPQLREARAGLRLRDGRLDREDLILDTAPALRAAAEGWRGCDPASVAAAFANPLERFLPPAASVAPERIAALEDAAATTACDHDLLPDELRRIAAEMLAADLEDVVATLPDDPRARERFACYGAWRTPLGLQEIFRDLADRLRPEASAADAYRPQSQPAFSLTF</sequence>
<name>A0AAV4ZIA8_9HYPH</name>
<dbReference type="AlphaFoldDB" id="A0AAV4ZIA8"/>
<protein>
    <submittedName>
        <fullName evidence="1">Uncharacterized protein</fullName>
    </submittedName>
</protein>
<dbReference type="RefSeq" id="WP_238229755.1">
    <property type="nucleotide sequence ID" value="NZ_BPQO01000004.1"/>
</dbReference>
<dbReference type="Proteomes" id="UP001055247">
    <property type="component" value="Unassembled WGS sequence"/>
</dbReference>
<comment type="caution">
    <text evidence="1">The sequence shown here is derived from an EMBL/GenBank/DDBJ whole genome shotgun (WGS) entry which is preliminary data.</text>
</comment>